<sequence>NPVPVTSIRFLRRWLVFLHLKDFLENPPLGRCSYSLYCSLWLGNPSLTCLSTISLLWLSHQPHFGEGQTGALPVQAPQTQQTCQSQNGSYSTSQDVQLHHQAHPDLVQKSEVLFLVSFNKPFKTFERFLKPPDQRHRKGELRHSLNSPIGGHVVHVALNSSKHLSSVSQFEWLRVQHNAKSDFFHSFLRLSVQQVTMVGCAAFGCTNRSEKGIRMYGFPKDPERRKKWLVQVSRSNLTITRGHNNRKLCAAHFEKGQFVRAQSGQVRLRADAVPTLFLHRPEPKRRKDPAMRSPAELPLHVDPLTSDHTYSSKVNFEMKEGRNRNEASEMRESEGEKEDEIVASEDRDMPGTDEPGSTGQEVCINREYNQETETEPLPAGAMAGTSRHDREMALKAKQQLSDCSDPVERLRLQCLTRGSSGIKGLGR</sequence>
<keyword evidence="11 13" id="KW-0131">Cell cycle</keyword>
<gene>
    <name evidence="16" type="ORF">ILYODFUR_026088</name>
</gene>
<dbReference type="PANTHER" id="PTHR46600:SF1">
    <property type="entry name" value="THAP DOMAIN-CONTAINING PROTEIN 1"/>
    <property type="match status" value="1"/>
</dbReference>
<evidence type="ECO:0000259" key="15">
    <source>
        <dbReference type="PROSITE" id="PS50950"/>
    </source>
</evidence>
<keyword evidence="5" id="KW-0862">Zinc</keyword>
<evidence type="ECO:0000256" key="7">
    <source>
        <dbReference type="ARBA" id="ARBA00023054"/>
    </source>
</evidence>
<organism evidence="16 17">
    <name type="scientific">Ilyodon furcidens</name>
    <name type="common">goldbreast splitfin</name>
    <dbReference type="NCBI Taxonomy" id="33524"/>
    <lineage>
        <taxon>Eukaryota</taxon>
        <taxon>Metazoa</taxon>
        <taxon>Chordata</taxon>
        <taxon>Craniata</taxon>
        <taxon>Vertebrata</taxon>
        <taxon>Euteleostomi</taxon>
        <taxon>Actinopterygii</taxon>
        <taxon>Neopterygii</taxon>
        <taxon>Teleostei</taxon>
        <taxon>Neoteleostei</taxon>
        <taxon>Acanthomorphata</taxon>
        <taxon>Ovalentaria</taxon>
        <taxon>Atherinomorphae</taxon>
        <taxon>Cyprinodontiformes</taxon>
        <taxon>Goodeidae</taxon>
        <taxon>Ilyodon</taxon>
    </lineage>
</organism>
<evidence type="ECO:0000313" key="16">
    <source>
        <dbReference type="EMBL" id="MEQ2237737.1"/>
    </source>
</evidence>
<comment type="subcellular location">
    <subcellularLocation>
        <location evidence="1 13">Nucleus</location>
        <location evidence="1 13">Nucleoplasm</location>
    </subcellularLocation>
</comment>
<evidence type="ECO:0000256" key="1">
    <source>
        <dbReference type="ARBA" id="ARBA00004642"/>
    </source>
</evidence>
<feature type="domain" description="THAP-type" evidence="15">
    <location>
        <begin position="197"/>
        <end position="277"/>
    </location>
</feature>
<dbReference type="InterPro" id="IPR006612">
    <property type="entry name" value="THAP_Znf"/>
</dbReference>
<feature type="compositionally biased region" description="Basic and acidic residues" evidence="14">
    <location>
        <begin position="316"/>
        <end position="334"/>
    </location>
</feature>
<keyword evidence="4 12" id="KW-0863">Zinc-finger</keyword>
<comment type="function">
    <text evidence="13">DNA-binding transcription regulator that regulates endothelial cell proliferation and G1/S cell-cycle progression. Specifically binds the 5'-[AT]NTNN[GT]GGCA[AGT]-3' core DNA sequence and acts by modulating expression of pRB-E2F cell-cycle target genes.</text>
</comment>
<evidence type="ECO:0000256" key="13">
    <source>
        <dbReference type="RuleBase" id="RU369073"/>
    </source>
</evidence>
<keyword evidence="10 13" id="KW-0539">Nucleus</keyword>
<evidence type="ECO:0000256" key="2">
    <source>
        <dbReference type="ARBA" id="ARBA00006177"/>
    </source>
</evidence>
<dbReference type="SMART" id="SM00980">
    <property type="entry name" value="THAP"/>
    <property type="match status" value="1"/>
</dbReference>
<dbReference type="SMART" id="SM00692">
    <property type="entry name" value="DM3"/>
    <property type="match status" value="1"/>
</dbReference>
<accession>A0ABV0TXR9</accession>
<keyword evidence="8 12" id="KW-0238">DNA-binding</keyword>
<evidence type="ECO:0000256" key="10">
    <source>
        <dbReference type="ARBA" id="ARBA00023242"/>
    </source>
</evidence>
<feature type="region of interest" description="Disordered" evidence="14">
    <location>
        <begin position="282"/>
        <end position="390"/>
    </location>
</feature>
<evidence type="ECO:0000256" key="12">
    <source>
        <dbReference type="PROSITE-ProRule" id="PRU00309"/>
    </source>
</evidence>
<keyword evidence="17" id="KW-1185">Reference proteome</keyword>
<evidence type="ECO:0000256" key="11">
    <source>
        <dbReference type="ARBA" id="ARBA00023306"/>
    </source>
</evidence>
<keyword evidence="7 13" id="KW-0175">Coiled coil</keyword>
<evidence type="ECO:0000256" key="9">
    <source>
        <dbReference type="ARBA" id="ARBA00023163"/>
    </source>
</evidence>
<comment type="similarity">
    <text evidence="2 13">Belongs to the THAP1 family.</text>
</comment>
<dbReference type="Proteomes" id="UP001482620">
    <property type="component" value="Unassembled WGS sequence"/>
</dbReference>
<evidence type="ECO:0000256" key="3">
    <source>
        <dbReference type="ARBA" id="ARBA00022723"/>
    </source>
</evidence>
<evidence type="ECO:0000256" key="4">
    <source>
        <dbReference type="ARBA" id="ARBA00022771"/>
    </source>
</evidence>
<reference evidence="16 17" key="1">
    <citation type="submission" date="2021-06" db="EMBL/GenBank/DDBJ databases">
        <authorList>
            <person name="Palmer J.M."/>
        </authorList>
    </citation>
    <scope>NUCLEOTIDE SEQUENCE [LARGE SCALE GENOMIC DNA]</scope>
    <source>
        <strain evidence="17">if_2019</strain>
        <tissue evidence="16">Muscle</tissue>
    </source>
</reference>
<evidence type="ECO:0000256" key="5">
    <source>
        <dbReference type="ARBA" id="ARBA00022833"/>
    </source>
</evidence>
<keyword evidence="9 13" id="KW-0804">Transcription</keyword>
<keyword evidence="6 13" id="KW-0805">Transcription regulation</keyword>
<dbReference type="InterPro" id="IPR026516">
    <property type="entry name" value="THAP1/10"/>
</dbReference>
<proteinExistence type="inferred from homology"/>
<evidence type="ECO:0000256" key="8">
    <source>
        <dbReference type="ARBA" id="ARBA00023125"/>
    </source>
</evidence>
<evidence type="ECO:0000256" key="6">
    <source>
        <dbReference type="ARBA" id="ARBA00023015"/>
    </source>
</evidence>
<name>A0ABV0TXR9_9TELE</name>
<dbReference type="SUPFAM" id="SSF57716">
    <property type="entry name" value="Glucocorticoid receptor-like (DNA-binding domain)"/>
    <property type="match status" value="1"/>
</dbReference>
<dbReference type="PROSITE" id="PS50950">
    <property type="entry name" value="ZF_THAP"/>
    <property type="match status" value="1"/>
</dbReference>
<feature type="non-terminal residue" evidence="16">
    <location>
        <position position="1"/>
    </location>
</feature>
<evidence type="ECO:0000256" key="14">
    <source>
        <dbReference type="SAM" id="MobiDB-lite"/>
    </source>
</evidence>
<dbReference type="EMBL" id="JAHRIQ010049602">
    <property type="protein sequence ID" value="MEQ2237737.1"/>
    <property type="molecule type" value="Genomic_DNA"/>
</dbReference>
<dbReference type="Gene3D" id="6.20.210.20">
    <property type="entry name" value="THAP domain"/>
    <property type="match status" value="1"/>
</dbReference>
<dbReference type="PANTHER" id="PTHR46600">
    <property type="entry name" value="THAP DOMAIN-CONTAINING"/>
    <property type="match status" value="1"/>
</dbReference>
<dbReference type="Pfam" id="PF05485">
    <property type="entry name" value="THAP"/>
    <property type="match status" value="1"/>
</dbReference>
<comment type="caution">
    <text evidence="16">The sequence shown here is derived from an EMBL/GenBank/DDBJ whole genome shotgun (WGS) entry which is preliminary data.</text>
</comment>
<keyword evidence="3" id="KW-0479">Metal-binding</keyword>
<dbReference type="InterPro" id="IPR038441">
    <property type="entry name" value="THAP_Znf_sf"/>
</dbReference>
<protein>
    <recommendedName>
        <fullName evidence="13">THAP domain-containing protein 1</fullName>
    </recommendedName>
</protein>
<evidence type="ECO:0000313" key="17">
    <source>
        <dbReference type="Proteomes" id="UP001482620"/>
    </source>
</evidence>